<evidence type="ECO:0000256" key="5">
    <source>
        <dbReference type="ARBA" id="ARBA00022679"/>
    </source>
</evidence>
<accession>X1GND0</accession>
<dbReference type="EC" id="2.6.1.16" evidence="2"/>
<dbReference type="GO" id="GO:0004360">
    <property type="term" value="F:glutamine-fructose-6-phosphate transaminase (isomerizing) activity"/>
    <property type="evidence" value="ECO:0007669"/>
    <property type="project" value="UniProtKB-EC"/>
</dbReference>
<reference evidence="9" key="1">
    <citation type="journal article" date="2014" name="Front. Microbiol.">
        <title>High frequency of phylogenetically diverse reductive dehalogenase-homologous genes in deep subseafloor sedimentary metagenomes.</title>
        <authorList>
            <person name="Kawai M."/>
            <person name="Futagami T."/>
            <person name="Toyoda A."/>
            <person name="Takaki Y."/>
            <person name="Nishi S."/>
            <person name="Hori S."/>
            <person name="Arai W."/>
            <person name="Tsubouchi T."/>
            <person name="Morono Y."/>
            <person name="Uchiyama I."/>
            <person name="Ito T."/>
            <person name="Fujiyama A."/>
            <person name="Inagaki F."/>
            <person name="Takami H."/>
        </authorList>
    </citation>
    <scope>NUCLEOTIDE SEQUENCE</scope>
    <source>
        <strain evidence="9">Expedition CK06-06</strain>
    </source>
</reference>
<dbReference type="PANTHER" id="PTHR10937">
    <property type="entry name" value="GLUCOSAMINE--FRUCTOSE-6-PHOSPHATE AMINOTRANSFERASE, ISOMERIZING"/>
    <property type="match status" value="1"/>
</dbReference>
<keyword evidence="5" id="KW-0808">Transferase</keyword>
<dbReference type="Gene3D" id="3.60.20.10">
    <property type="entry name" value="Glutamine Phosphoribosylpyrophosphate, subunit 1, domain 1"/>
    <property type="match status" value="1"/>
</dbReference>
<keyword evidence="6" id="KW-0677">Repeat</keyword>
<keyword evidence="4" id="KW-0032">Aminotransferase</keyword>
<feature type="domain" description="Glutamine amidotransferase type-2" evidence="8">
    <location>
        <begin position="2"/>
        <end position="225"/>
    </location>
</feature>
<dbReference type="PANTHER" id="PTHR10937:SF0">
    <property type="entry name" value="GLUTAMINE--FRUCTOSE-6-PHOSPHATE TRANSAMINASE (ISOMERIZING)"/>
    <property type="match status" value="1"/>
</dbReference>
<proteinExistence type="predicted"/>
<evidence type="ECO:0000256" key="1">
    <source>
        <dbReference type="ARBA" id="ARBA00001031"/>
    </source>
</evidence>
<dbReference type="GO" id="GO:0006002">
    <property type="term" value="P:fructose 6-phosphate metabolic process"/>
    <property type="evidence" value="ECO:0007669"/>
    <property type="project" value="TreeGrafter"/>
</dbReference>
<dbReference type="AlphaFoldDB" id="X1GND0"/>
<dbReference type="CDD" id="cd00714">
    <property type="entry name" value="GFAT"/>
    <property type="match status" value="1"/>
</dbReference>
<evidence type="ECO:0000313" key="9">
    <source>
        <dbReference type="EMBL" id="GAH34483.1"/>
    </source>
</evidence>
<organism evidence="9">
    <name type="scientific">marine sediment metagenome</name>
    <dbReference type="NCBI Taxonomy" id="412755"/>
    <lineage>
        <taxon>unclassified sequences</taxon>
        <taxon>metagenomes</taxon>
        <taxon>ecological metagenomes</taxon>
    </lineage>
</organism>
<dbReference type="Pfam" id="PF13522">
    <property type="entry name" value="GATase_6"/>
    <property type="match status" value="1"/>
</dbReference>
<evidence type="ECO:0000256" key="4">
    <source>
        <dbReference type="ARBA" id="ARBA00022576"/>
    </source>
</evidence>
<evidence type="ECO:0000256" key="3">
    <source>
        <dbReference type="ARBA" id="ARBA00016090"/>
    </source>
</evidence>
<keyword evidence="7" id="KW-0315">Glutamine amidotransferase</keyword>
<dbReference type="InterPro" id="IPR047084">
    <property type="entry name" value="GFAT_N"/>
</dbReference>
<gene>
    <name evidence="9" type="ORF">S03H2_13027</name>
</gene>
<dbReference type="GO" id="GO:0006047">
    <property type="term" value="P:UDP-N-acetylglucosamine metabolic process"/>
    <property type="evidence" value="ECO:0007669"/>
    <property type="project" value="TreeGrafter"/>
</dbReference>
<evidence type="ECO:0000256" key="6">
    <source>
        <dbReference type="ARBA" id="ARBA00022737"/>
    </source>
</evidence>
<dbReference type="InterPro" id="IPR029055">
    <property type="entry name" value="Ntn_hydrolases_N"/>
</dbReference>
<comment type="catalytic activity">
    <reaction evidence="1">
        <text>D-fructose 6-phosphate + L-glutamine = D-glucosamine 6-phosphate + L-glutamate</text>
        <dbReference type="Rhea" id="RHEA:13237"/>
        <dbReference type="ChEBI" id="CHEBI:29985"/>
        <dbReference type="ChEBI" id="CHEBI:58359"/>
        <dbReference type="ChEBI" id="CHEBI:58725"/>
        <dbReference type="ChEBI" id="CHEBI:61527"/>
        <dbReference type="EC" id="2.6.1.16"/>
    </reaction>
</comment>
<dbReference type="PROSITE" id="PS51278">
    <property type="entry name" value="GATASE_TYPE_2"/>
    <property type="match status" value="1"/>
</dbReference>
<dbReference type="EMBL" id="BARU01006619">
    <property type="protein sequence ID" value="GAH34483.1"/>
    <property type="molecule type" value="Genomic_DNA"/>
</dbReference>
<feature type="non-terminal residue" evidence="9">
    <location>
        <position position="298"/>
    </location>
</feature>
<sequence>MCGIIAYIGNRNAKQVLIEGLTILQNRGYDSAGIATISSDGELIVTKNASQNTTSDSIHYLTKMLDQHGDNNIGIGHTRWATHGPKTDINSHPHNDQSNRFSIVHNGVIENHNVIRKFLTEHGIECISETDTEVIVQLISYYSSLGNNFEQSVVLTSEKLEGTWGLVILDKENPSQLIVTRHGSPLLIGVGNDEMFIGSEVVAFQKYTTQYMSLDNDEIVTITYDKDGTKGNKINLNIPGINHTERIKHMNREEILTTPYPYPYWTIREISLQPETINSAMNNGGRICNGIFRFILLP</sequence>
<dbReference type="GO" id="GO:0006487">
    <property type="term" value="P:protein N-linked glycosylation"/>
    <property type="evidence" value="ECO:0007669"/>
    <property type="project" value="TreeGrafter"/>
</dbReference>
<evidence type="ECO:0000256" key="2">
    <source>
        <dbReference type="ARBA" id="ARBA00012916"/>
    </source>
</evidence>
<evidence type="ECO:0000256" key="7">
    <source>
        <dbReference type="ARBA" id="ARBA00022962"/>
    </source>
</evidence>
<dbReference type="FunFam" id="3.60.20.10:FF:000006">
    <property type="entry name" value="Glutamine--fructose-6-phosphate aminotransferase [isomerizing]"/>
    <property type="match status" value="1"/>
</dbReference>
<evidence type="ECO:0000259" key="8">
    <source>
        <dbReference type="PROSITE" id="PS51278"/>
    </source>
</evidence>
<comment type="caution">
    <text evidence="9">The sequence shown here is derived from an EMBL/GenBank/DDBJ whole genome shotgun (WGS) entry which is preliminary data.</text>
</comment>
<name>X1GND0_9ZZZZ</name>
<dbReference type="SUPFAM" id="SSF56235">
    <property type="entry name" value="N-terminal nucleophile aminohydrolases (Ntn hydrolases)"/>
    <property type="match status" value="1"/>
</dbReference>
<protein>
    <recommendedName>
        <fullName evidence="3">Glutamine--fructose-6-phosphate aminotransferase [isomerizing]</fullName>
        <ecNumber evidence="2">2.6.1.16</ecNumber>
    </recommendedName>
</protein>
<dbReference type="InterPro" id="IPR017932">
    <property type="entry name" value="GATase_2_dom"/>
</dbReference>